<organism evidence="1 2">
    <name type="scientific">Putridiphycobacter roseus</name>
    <dbReference type="NCBI Taxonomy" id="2219161"/>
    <lineage>
        <taxon>Bacteria</taxon>
        <taxon>Pseudomonadati</taxon>
        <taxon>Bacteroidota</taxon>
        <taxon>Flavobacteriia</taxon>
        <taxon>Flavobacteriales</taxon>
        <taxon>Crocinitomicaceae</taxon>
        <taxon>Putridiphycobacter</taxon>
    </lineage>
</organism>
<keyword evidence="2" id="KW-1185">Reference proteome</keyword>
<gene>
    <name evidence="1" type="ORF">DNU06_11325</name>
</gene>
<evidence type="ECO:0000313" key="2">
    <source>
        <dbReference type="Proteomes" id="UP000249248"/>
    </source>
</evidence>
<dbReference type="RefSeq" id="WP_111063449.1">
    <property type="nucleotide sequence ID" value="NZ_JBHUCU010000007.1"/>
</dbReference>
<comment type="caution">
    <text evidence="1">The sequence shown here is derived from an EMBL/GenBank/DDBJ whole genome shotgun (WGS) entry which is preliminary data.</text>
</comment>
<dbReference type="Proteomes" id="UP000249248">
    <property type="component" value="Unassembled WGS sequence"/>
</dbReference>
<dbReference type="PROSITE" id="PS51257">
    <property type="entry name" value="PROKAR_LIPOPROTEIN"/>
    <property type="match status" value="1"/>
</dbReference>
<accession>A0A2W1MZY1</accession>
<proteinExistence type="predicted"/>
<dbReference type="EMBL" id="QKSB01000006">
    <property type="protein sequence ID" value="PZE16840.1"/>
    <property type="molecule type" value="Genomic_DNA"/>
</dbReference>
<dbReference type="AlphaFoldDB" id="A0A2W1MZY1"/>
<evidence type="ECO:0008006" key="3">
    <source>
        <dbReference type="Google" id="ProtNLM"/>
    </source>
</evidence>
<protein>
    <recommendedName>
        <fullName evidence="3">Lipoprotein</fullName>
    </recommendedName>
</protein>
<reference evidence="1 2" key="1">
    <citation type="submission" date="2018-06" db="EMBL/GenBank/DDBJ databases">
        <title>The draft genome sequence of Crocinitomix sp. SM1701.</title>
        <authorList>
            <person name="Zhang X."/>
        </authorList>
    </citation>
    <scope>NUCLEOTIDE SEQUENCE [LARGE SCALE GENOMIC DNA]</scope>
    <source>
        <strain evidence="1 2">SM1701</strain>
    </source>
</reference>
<sequence length="202" mass="23166">MKSKKYYLFLIPCLVLFLSCGKKSQNREVISMEELLGEQKEIGKASSNKDTSQIVPETLPGKLAAELSPHYLIQAIDKPTFFDRFSFQQTVKSSLLSPKDSSWSANLFMYQFKDSAALYNAFNNWLDCFGTSCVEINLLENKSNVTEAALWCGIYDSSVVILRFTPETFPLKNELKSNVFNAMEKMPTYSFEVDDRKELKWR</sequence>
<dbReference type="OrthoDB" id="1467871at2"/>
<name>A0A2W1MZY1_9FLAO</name>
<evidence type="ECO:0000313" key="1">
    <source>
        <dbReference type="EMBL" id="PZE16840.1"/>
    </source>
</evidence>